<feature type="topological domain" description="Periplasmic" evidence="7">
    <location>
        <begin position="26"/>
        <end position="96"/>
    </location>
</feature>
<dbReference type="HAMAP" id="MF_00599">
    <property type="entry name" value="FtsB"/>
    <property type="match status" value="1"/>
</dbReference>
<evidence type="ECO:0000256" key="1">
    <source>
        <dbReference type="ARBA" id="ARBA00022475"/>
    </source>
</evidence>
<dbReference type="InterPro" id="IPR023081">
    <property type="entry name" value="Cell_div_FtsB"/>
</dbReference>
<dbReference type="STRING" id="698738.OLEAN_C28380"/>
<dbReference type="Proteomes" id="UP000032749">
    <property type="component" value="Chromosome"/>
</dbReference>
<keyword evidence="5 7" id="KW-0472">Membrane</keyword>
<dbReference type="HOGENOM" id="CLU_134863_5_1_6"/>
<evidence type="ECO:0000256" key="7">
    <source>
        <dbReference type="HAMAP-Rule" id="MF_00599"/>
    </source>
</evidence>
<proteinExistence type="inferred from homology"/>
<keyword evidence="2 7" id="KW-0132">Cell division</keyword>
<dbReference type="GO" id="GO:0030428">
    <property type="term" value="C:cell septum"/>
    <property type="evidence" value="ECO:0007669"/>
    <property type="project" value="TreeGrafter"/>
</dbReference>
<keyword evidence="6 7" id="KW-0131">Cell cycle</keyword>
<dbReference type="GO" id="GO:0005886">
    <property type="term" value="C:plasma membrane"/>
    <property type="evidence" value="ECO:0007669"/>
    <property type="project" value="UniProtKB-SubCell"/>
</dbReference>
<dbReference type="EMBL" id="FO203512">
    <property type="protein sequence ID" value="CCK77014.1"/>
    <property type="molecule type" value="Genomic_DNA"/>
</dbReference>
<organism evidence="9 10">
    <name type="scientific">Oleispira antarctica RB-8</name>
    <dbReference type="NCBI Taxonomy" id="698738"/>
    <lineage>
        <taxon>Bacteria</taxon>
        <taxon>Pseudomonadati</taxon>
        <taxon>Pseudomonadota</taxon>
        <taxon>Gammaproteobacteria</taxon>
        <taxon>Oceanospirillales</taxon>
        <taxon>Oceanospirillaceae</taxon>
        <taxon>Oleispira</taxon>
    </lineage>
</organism>
<comment type="function">
    <text evidence="7">Essential cell division protein. May link together the upstream cell division proteins, which are predominantly cytoplasmic, with the downstream cell division proteins, which are predominantly periplasmic.</text>
</comment>
<dbReference type="GO" id="GO:0043093">
    <property type="term" value="P:FtsZ-dependent cytokinesis"/>
    <property type="evidence" value="ECO:0007669"/>
    <property type="project" value="UniProtKB-UniRule"/>
</dbReference>
<feature type="topological domain" description="Cytoplasmic" evidence="7">
    <location>
        <begin position="1"/>
        <end position="6"/>
    </location>
</feature>
<dbReference type="Pfam" id="PF04977">
    <property type="entry name" value="DivIC"/>
    <property type="match status" value="1"/>
</dbReference>
<evidence type="ECO:0000256" key="5">
    <source>
        <dbReference type="ARBA" id="ARBA00023136"/>
    </source>
</evidence>
<evidence type="ECO:0000256" key="2">
    <source>
        <dbReference type="ARBA" id="ARBA00022618"/>
    </source>
</evidence>
<keyword evidence="4 7" id="KW-1133">Transmembrane helix</keyword>
<accession>R4YUT6</accession>
<name>R4YUT6_OLEAN</name>
<dbReference type="PANTHER" id="PTHR37485">
    <property type="entry name" value="CELL DIVISION PROTEIN FTSB"/>
    <property type="match status" value="1"/>
</dbReference>
<evidence type="ECO:0000256" key="8">
    <source>
        <dbReference type="SAM" id="Phobius"/>
    </source>
</evidence>
<comment type="subunit">
    <text evidence="7">Part of a complex composed of FtsB, FtsL and FtsQ.</text>
</comment>
<evidence type="ECO:0000256" key="6">
    <source>
        <dbReference type="ARBA" id="ARBA00023306"/>
    </source>
</evidence>
<keyword evidence="1 7" id="KW-1003">Cell membrane</keyword>
<protein>
    <recommendedName>
        <fullName evidence="7">Cell division protein FtsB</fullName>
    </recommendedName>
</protein>
<sequence length="96" mass="11378">MALKWILSLSVPMLLILVLQYRFWWDDTGVAASWQLQHQMTELEQDIAAQQVRNDWLRAEVDDLHRSDELIEEKAREDLGFIGKDESFYLILDKTQ</sequence>
<evidence type="ECO:0000313" key="9">
    <source>
        <dbReference type="EMBL" id="CCK77014.1"/>
    </source>
</evidence>
<dbReference type="InterPro" id="IPR007060">
    <property type="entry name" value="FtsL/DivIC"/>
</dbReference>
<evidence type="ECO:0000256" key="3">
    <source>
        <dbReference type="ARBA" id="ARBA00022692"/>
    </source>
</evidence>
<dbReference type="KEGG" id="oai:OLEAN_C28380"/>
<keyword evidence="10" id="KW-1185">Reference proteome</keyword>
<gene>
    <name evidence="7 9" type="primary">ftsB</name>
    <name evidence="9" type="ORF">OLEAN_C28380</name>
</gene>
<dbReference type="GO" id="GO:0032153">
    <property type="term" value="C:cell division site"/>
    <property type="evidence" value="ECO:0007669"/>
    <property type="project" value="UniProtKB-UniRule"/>
</dbReference>
<keyword evidence="7" id="KW-0997">Cell inner membrane</keyword>
<dbReference type="PANTHER" id="PTHR37485:SF1">
    <property type="entry name" value="CELL DIVISION PROTEIN FTSB"/>
    <property type="match status" value="1"/>
</dbReference>
<evidence type="ECO:0000313" key="10">
    <source>
        <dbReference type="Proteomes" id="UP000032749"/>
    </source>
</evidence>
<feature type="transmembrane region" description="Helical" evidence="8">
    <location>
        <begin position="6"/>
        <end position="25"/>
    </location>
</feature>
<comment type="similarity">
    <text evidence="7">Belongs to the FtsB family.</text>
</comment>
<evidence type="ECO:0000256" key="4">
    <source>
        <dbReference type="ARBA" id="ARBA00022989"/>
    </source>
</evidence>
<reference evidence="9 10" key="1">
    <citation type="journal article" date="2013" name="Nat. Commun.">
        <title>Genome sequence and functional genomic analysis of the oil-degrading bacterium Oleispira antarctica.</title>
        <authorList>
            <person name="Kube M."/>
            <person name="Chernikova T.N."/>
            <person name="Al-Ramahi Y."/>
            <person name="Beloqui A."/>
            <person name="Lopez-Cortez N."/>
            <person name="Guazzaroni M.E."/>
            <person name="Heipieper H.J."/>
            <person name="Klages S."/>
            <person name="Kotsyurbenko O.R."/>
            <person name="Langer I."/>
            <person name="Nechitaylo T.Y."/>
            <person name="Lunsdorf H."/>
            <person name="Fernandez M."/>
            <person name="Juarez S."/>
            <person name="Ciordia S."/>
            <person name="Singer A."/>
            <person name="Kagan O."/>
            <person name="Egorova O."/>
            <person name="Petit P.A."/>
            <person name="Stogios P."/>
            <person name="Kim Y."/>
            <person name="Tchigvintsev A."/>
            <person name="Flick R."/>
            <person name="Denaro R."/>
            <person name="Genovese M."/>
            <person name="Albar J.P."/>
            <person name="Reva O.N."/>
            <person name="Martinez-Gomariz M."/>
            <person name="Tran H."/>
            <person name="Ferrer M."/>
            <person name="Savchenko A."/>
            <person name="Yakunin A.F."/>
            <person name="Yakimov M.M."/>
            <person name="Golyshina O.V."/>
            <person name="Reinhardt R."/>
            <person name="Golyshin P.N."/>
        </authorList>
    </citation>
    <scope>NUCLEOTIDE SEQUENCE [LARGE SCALE GENOMIC DNA]</scope>
</reference>
<dbReference type="AlphaFoldDB" id="R4YUT6"/>
<keyword evidence="3 7" id="KW-0812">Transmembrane</keyword>
<comment type="subcellular location">
    <subcellularLocation>
        <location evidence="7">Cell inner membrane</location>
        <topology evidence="7">Single-pass type II membrane protein</topology>
    </subcellularLocation>
    <text evidence="7">Localizes to the division septum.</text>
</comment>